<dbReference type="Gene3D" id="3.50.50.100">
    <property type="match status" value="1"/>
</dbReference>
<accession>A0A507ZTU7</accession>
<protein>
    <recommendedName>
        <fullName evidence="2">NADH:ubiquinone reductase (non-electrogenic)</fullName>
        <ecNumber evidence="2">1.6.5.9</ecNumber>
    </recommendedName>
</protein>
<evidence type="ECO:0000256" key="4">
    <source>
        <dbReference type="ARBA" id="ARBA00022827"/>
    </source>
</evidence>
<dbReference type="GO" id="GO:0050136">
    <property type="term" value="F:NADH dehydrogenase (quinone) (non-electrogenic) activity"/>
    <property type="evidence" value="ECO:0007669"/>
    <property type="project" value="UniProtKB-EC"/>
</dbReference>
<evidence type="ECO:0000259" key="8">
    <source>
        <dbReference type="Pfam" id="PF07992"/>
    </source>
</evidence>
<dbReference type="PANTHER" id="PTHR43706">
    <property type="entry name" value="NADH DEHYDROGENASE"/>
    <property type="match status" value="1"/>
</dbReference>
<dbReference type="Proteomes" id="UP000320431">
    <property type="component" value="Unassembled WGS sequence"/>
</dbReference>
<evidence type="ECO:0000256" key="1">
    <source>
        <dbReference type="ARBA" id="ARBA00005272"/>
    </source>
</evidence>
<evidence type="ECO:0000313" key="10">
    <source>
        <dbReference type="Proteomes" id="UP000320431"/>
    </source>
</evidence>
<organism evidence="9 10">
    <name type="scientific">Marilutibacter maris</name>
    <dbReference type="NCBI Taxonomy" id="1605891"/>
    <lineage>
        <taxon>Bacteria</taxon>
        <taxon>Pseudomonadati</taxon>
        <taxon>Pseudomonadota</taxon>
        <taxon>Gammaproteobacteria</taxon>
        <taxon>Lysobacterales</taxon>
        <taxon>Lysobacteraceae</taxon>
        <taxon>Marilutibacter</taxon>
    </lineage>
</organism>
<dbReference type="EC" id="1.6.5.9" evidence="2"/>
<feature type="domain" description="FAD/NAD(P)-binding" evidence="8">
    <location>
        <begin position="8"/>
        <end position="286"/>
    </location>
</feature>
<keyword evidence="4" id="KW-0274">FAD</keyword>
<proteinExistence type="inferred from homology"/>
<evidence type="ECO:0000256" key="2">
    <source>
        <dbReference type="ARBA" id="ARBA00012637"/>
    </source>
</evidence>
<evidence type="ECO:0000256" key="3">
    <source>
        <dbReference type="ARBA" id="ARBA00022630"/>
    </source>
</evidence>
<dbReference type="PRINTS" id="PR00368">
    <property type="entry name" value="FADPNR"/>
</dbReference>
<dbReference type="PRINTS" id="PR00411">
    <property type="entry name" value="PNDRDTASEI"/>
</dbReference>
<feature type="non-terminal residue" evidence="9">
    <location>
        <position position="288"/>
    </location>
</feature>
<dbReference type="InterPro" id="IPR036188">
    <property type="entry name" value="FAD/NAD-bd_sf"/>
</dbReference>
<evidence type="ECO:0000256" key="5">
    <source>
        <dbReference type="ARBA" id="ARBA00023002"/>
    </source>
</evidence>
<comment type="similarity">
    <text evidence="1">Belongs to the NADH dehydrogenase family.</text>
</comment>
<dbReference type="Pfam" id="PF07992">
    <property type="entry name" value="Pyr_redox_2"/>
    <property type="match status" value="1"/>
</dbReference>
<evidence type="ECO:0000256" key="7">
    <source>
        <dbReference type="ARBA" id="ARBA00047599"/>
    </source>
</evidence>
<evidence type="ECO:0000256" key="6">
    <source>
        <dbReference type="ARBA" id="ARBA00023027"/>
    </source>
</evidence>
<reference evidence="9 10" key="1">
    <citation type="submission" date="2019-10" db="EMBL/GenBank/DDBJ databases">
        <title>Lysobacter alkalisoli sp. nov., isolated from saline-alkaline soil.</title>
        <authorList>
            <person name="Sun J.-Q."/>
        </authorList>
    </citation>
    <scope>NUCLEOTIDE SEQUENCE [LARGE SCALE GENOMIC DNA]</scope>
    <source>
        <strain evidence="9 10">KCTC 42381</strain>
    </source>
</reference>
<sequence length="288" mass="30847">MSANALPHVVIVGGGFAGLWATRALARDRVRITLIDRRNHHLFQPLLYQVATAGLSAPDIAAPLRHILRRQRNVEVRLGEVTAIDADARTVALAGDDGADDSRIGYDYLLLASGATHAYFGNDAWAEHAPGLKSLDDALGIRRRVLMAFERAEAADDPAERAAWLDFAVVGGGPTGVELAGTLAEIARHTLKDEFRHIDPARARVRLIEAGPRVLASFPPELSDNARLKLERLGVEVVTGHAVETIDGDGYVLAGERVPARTVLWAAGVAASPLGALLDVPRDRAGRV</sequence>
<name>A0A507ZTU7_9GAMM</name>
<dbReference type="PANTHER" id="PTHR43706:SF47">
    <property type="entry name" value="EXTERNAL NADH-UBIQUINONE OXIDOREDUCTASE 1, MITOCHONDRIAL-RELATED"/>
    <property type="match status" value="1"/>
</dbReference>
<dbReference type="AlphaFoldDB" id="A0A507ZTU7"/>
<comment type="caution">
    <text evidence="9">The sequence shown here is derived from an EMBL/GenBank/DDBJ whole genome shotgun (WGS) entry which is preliminary data.</text>
</comment>
<keyword evidence="3" id="KW-0285">Flavoprotein</keyword>
<dbReference type="InterPro" id="IPR045024">
    <property type="entry name" value="NDH-2"/>
</dbReference>
<dbReference type="EMBL" id="VICD02000311">
    <property type="protein sequence ID" value="KAB8164506.1"/>
    <property type="molecule type" value="Genomic_DNA"/>
</dbReference>
<gene>
    <name evidence="9" type="ORF">FKV24_017460</name>
</gene>
<dbReference type="RefSeq" id="WP_141483292.1">
    <property type="nucleotide sequence ID" value="NZ_VICD02000311.1"/>
</dbReference>
<dbReference type="SUPFAM" id="SSF51905">
    <property type="entry name" value="FAD/NAD(P)-binding domain"/>
    <property type="match status" value="2"/>
</dbReference>
<comment type="catalytic activity">
    <reaction evidence="7">
        <text>a quinone + NADH + H(+) = a quinol + NAD(+)</text>
        <dbReference type="Rhea" id="RHEA:46160"/>
        <dbReference type="ChEBI" id="CHEBI:15378"/>
        <dbReference type="ChEBI" id="CHEBI:24646"/>
        <dbReference type="ChEBI" id="CHEBI:57540"/>
        <dbReference type="ChEBI" id="CHEBI:57945"/>
        <dbReference type="ChEBI" id="CHEBI:132124"/>
        <dbReference type="EC" id="1.6.5.9"/>
    </reaction>
</comment>
<keyword evidence="6" id="KW-0520">NAD</keyword>
<keyword evidence="5" id="KW-0560">Oxidoreductase</keyword>
<evidence type="ECO:0000313" key="9">
    <source>
        <dbReference type="EMBL" id="KAB8164506.1"/>
    </source>
</evidence>
<dbReference type="InterPro" id="IPR023753">
    <property type="entry name" value="FAD/NAD-binding_dom"/>
</dbReference>